<dbReference type="AlphaFoldDB" id="A0A0F8XVC4"/>
<reference evidence="1" key="1">
    <citation type="journal article" date="2015" name="Nature">
        <title>Complex archaea that bridge the gap between prokaryotes and eukaryotes.</title>
        <authorList>
            <person name="Spang A."/>
            <person name="Saw J.H."/>
            <person name="Jorgensen S.L."/>
            <person name="Zaremba-Niedzwiedzka K."/>
            <person name="Martijn J."/>
            <person name="Lind A.E."/>
            <person name="van Eijk R."/>
            <person name="Schleper C."/>
            <person name="Guy L."/>
            <person name="Ettema T.J."/>
        </authorList>
    </citation>
    <scope>NUCLEOTIDE SEQUENCE</scope>
</reference>
<proteinExistence type="predicted"/>
<dbReference type="EMBL" id="LAZR01060656">
    <property type="protein sequence ID" value="KKK65230.1"/>
    <property type="molecule type" value="Genomic_DNA"/>
</dbReference>
<organism evidence="1">
    <name type="scientific">marine sediment metagenome</name>
    <dbReference type="NCBI Taxonomy" id="412755"/>
    <lineage>
        <taxon>unclassified sequences</taxon>
        <taxon>metagenomes</taxon>
        <taxon>ecological metagenomes</taxon>
    </lineage>
</organism>
<evidence type="ECO:0000313" key="1">
    <source>
        <dbReference type="EMBL" id="KKK65230.1"/>
    </source>
</evidence>
<protein>
    <submittedName>
        <fullName evidence="1">Uncharacterized protein</fullName>
    </submittedName>
</protein>
<comment type="caution">
    <text evidence="1">The sequence shown here is derived from an EMBL/GenBank/DDBJ whole genome shotgun (WGS) entry which is preliminary data.</text>
</comment>
<feature type="non-terminal residue" evidence="1">
    <location>
        <position position="1"/>
    </location>
</feature>
<gene>
    <name evidence="1" type="ORF">LCGC14_2976260</name>
</gene>
<accession>A0A0F8XVC4</accession>
<name>A0A0F8XVC4_9ZZZZ</name>
<sequence>VCINFERYLTEYNKDKLLKHKLKLQKKILRRFKIFISNNVINHYEKELINRMFEEELDDKWDELKVHSILLNEFQGSLEDFYNQKKNEIKNSL</sequence>